<dbReference type="Pfam" id="PF16166">
    <property type="entry name" value="TIC20"/>
    <property type="match status" value="1"/>
</dbReference>
<feature type="chain" id="PRO_5030917661" description="EF-hand domain-containing protein" evidence="10">
    <location>
        <begin position="25"/>
        <end position="383"/>
    </location>
</feature>
<evidence type="ECO:0000256" key="5">
    <source>
        <dbReference type="ARBA" id="ARBA00022989"/>
    </source>
</evidence>
<dbReference type="SMART" id="SM00054">
    <property type="entry name" value="EFh"/>
    <property type="match status" value="2"/>
</dbReference>
<feature type="domain" description="EF-hand" evidence="11">
    <location>
        <begin position="129"/>
        <end position="164"/>
    </location>
</feature>
<dbReference type="GO" id="GO:0031969">
    <property type="term" value="C:chloroplast membrane"/>
    <property type="evidence" value="ECO:0007669"/>
    <property type="project" value="UniProtKB-SubCell"/>
</dbReference>
<feature type="signal peptide" evidence="10">
    <location>
        <begin position="1"/>
        <end position="24"/>
    </location>
</feature>
<keyword evidence="6 9" id="KW-0472">Membrane</keyword>
<dbReference type="CDD" id="cd00051">
    <property type="entry name" value="EFh"/>
    <property type="match status" value="1"/>
</dbReference>
<dbReference type="InterPro" id="IPR005691">
    <property type="entry name" value="Tic20"/>
</dbReference>
<dbReference type="SUPFAM" id="SSF47473">
    <property type="entry name" value="EF-hand"/>
    <property type="match status" value="1"/>
</dbReference>
<proteinExistence type="inferred from homology"/>
<reference evidence="12" key="1">
    <citation type="submission" date="2021-01" db="EMBL/GenBank/DDBJ databases">
        <authorList>
            <person name="Corre E."/>
            <person name="Pelletier E."/>
            <person name="Niang G."/>
            <person name="Scheremetjew M."/>
            <person name="Finn R."/>
            <person name="Kale V."/>
            <person name="Holt S."/>
            <person name="Cochrane G."/>
            <person name="Meng A."/>
            <person name="Brown T."/>
            <person name="Cohen L."/>
        </authorList>
    </citation>
    <scope>NUCLEOTIDE SEQUENCE</scope>
    <source>
        <strain evidence="12">CCMP125</strain>
    </source>
</reference>
<dbReference type="EMBL" id="HBHT01013270">
    <property type="protein sequence ID" value="CAD9958736.1"/>
    <property type="molecule type" value="Transcribed_RNA"/>
</dbReference>
<feature type="domain" description="EF-hand" evidence="11">
    <location>
        <begin position="92"/>
        <end position="127"/>
    </location>
</feature>
<dbReference type="Gene3D" id="1.10.238.10">
    <property type="entry name" value="EF-hand"/>
    <property type="match status" value="1"/>
</dbReference>
<gene>
    <name evidence="12" type="ORF">APAL1065_LOCUS8872</name>
</gene>
<feature type="transmembrane region" description="Helical" evidence="9">
    <location>
        <begin position="285"/>
        <end position="308"/>
    </location>
</feature>
<keyword evidence="5 9" id="KW-1133">Transmembrane helix</keyword>
<evidence type="ECO:0000256" key="1">
    <source>
        <dbReference type="ARBA" id="ARBA00004508"/>
    </source>
</evidence>
<dbReference type="Pfam" id="PF13499">
    <property type="entry name" value="EF-hand_7"/>
    <property type="match status" value="1"/>
</dbReference>
<feature type="compositionally biased region" description="Basic and acidic residues" evidence="8">
    <location>
        <begin position="370"/>
        <end position="383"/>
    </location>
</feature>
<keyword evidence="3 9" id="KW-0812">Transmembrane</keyword>
<name>A0A7S3DN04_9STRA</name>
<feature type="transmembrane region" description="Helical" evidence="9">
    <location>
        <begin position="320"/>
        <end position="339"/>
    </location>
</feature>
<dbReference type="PANTHER" id="PTHR33510">
    <property type="entry name" value="PROTEIN TIC 20-II, CHLOROPLASTIC"/>
    <property type="match status" value="1"/>
</dbReference>
<feature type="coiled-coil region" evidence="7">
    <location>
        <begin position="164"/>
        <end position="194"/>
    </location>
</feature>
<dbReference type="PROSITE" id="PS00018">
    <property type="entry name" value="EF_HAND_1"/>
    <property type="match status" value="2"/>
</dbReference>
<dbReference type="InterPro" id="IPR002048">
    <property type="entry name" value="EF_hand_dom"/>
</dbReference>
<feature type="coiled-coil region" evidence="7">
    <location>
        <begin position="61"/>
        <end position="88"/>
    </location>
</feature>
<evidence type="ECO:0000256" key="8">
    <source>
        <dbReference type="SAM" id="MobiDB-lite"/>
    </source>
</evidence>
<feature type="transmembrane region" description="Helical" evidence="9">
    <location>
        <begin position="239"/>
        <end position="264"/>
    </location>
</feature>
<dbReference type="InterPro" id="IPR018247">
    <property type="entry name" value="EF_Hand_1_Ca_BS"/>
</dbReference>
<keyword evidence="4" id="KW-0106">Calcium</keyword>
<keyword evidence="7" id="KW-0175">Coiled coil</keyword>
<dbReference type="PROSITE" id="PS50222">
    <property type="entry name" value="EF_HAND_2"/>
    <property type="match status" value="2"/>
</dbReference>
<evidence type="ECO:0000256" key="7">
    <source>
        <dbReference type="SAM" id="Coils"/>
    </source>
</evidence>
<dbReference type="AlphaFoldDB" id="A0A7S3DN04"/>
<evidence type="ECO:0000256" key="9">
    <source>
        <dbReference type="SAM" id="Phobius"/>
    </source>
</evidence>
<dbReference type="GO" id="GO:0005509">
    <property type="term" value="F:calcium ion binding"/>
    <property type="evidence" value="ECO:0007669"/>
    <property type="project" value="InterPro"/>
</dbReference>
<sequence>MKSQSYRLSHFVALVLMTASSTKAFSAIPLSTPRIYQAALSGPTKQAVPTALFSTPDPSKSEETDDEIERLKSMAAKLRAEAAALESDQQKAVALAAEKAFSKFDTNKDGEISLKELKDGLEKEFKMELSEKRVQQLMDDFDKSGDGALQLDEFVGTDVMRNRLDALAREEKALANEKAKAAKMEAEAVQLLEAKLAMINDKAPTNSDKLLSCLPYLFPLLDGLQFGRFLVMENLENPVAVVVAIIYALYRAIPFGGMIAFFSLSFLSNNTSINRLIRYNMQQAIYLDIALFFPGLIAALISVISPASIPKALSELGSDLLFFSMLAAVGYSCVSSLLGQEPNKLPVISQAVESRMPTVEMFNSEGPFIPRDDREKDDKKNGE</sequence>
<evidence type="ECO:0000256" key="3">
    <source>
        <dbReference type="ARBA" id="ARBA00022692"/>
    </source>
</evidence>
<protein>
    <recommendedName>
        <fullName evidence="11">EF-hand domain-containing protein</fullName>
    </recommendedName>
</protein>
<organism evidence="12">
    <name type="scientific">Entomoneis paludosa</name>
    <dbReference type="NCBI Taxonomy" id="265537"/>
    <lineage>
        <taxon>Eukaryota</taxon>
        <taxon>Sar</taxon>
        <taxon>Stramenopiles</taxon>
        <taxon>Ochrophyta</taxon>
        <taxon>Bacillariophyta</taxon>
        <taxon>Bacillariophyceae</taxon>
        <taxon>Bacillariophycidae</taxon>
        <taxon>Entomoneidaceae</taxon>
        <taxon>Entomoneis</taxon>
    </lineage>
</organism>
<evidence type="ECO:0000256" key="2">
    <source>
        <dbReference type="ARBA" id="ARBA00009596"/>
    </source>
</evidence>
<evidence type="ECO:0000256" key="6">
    <source>
        <dbReference type="ARBA" id="ARBA00023136"/>
    </source>
</evidence>
<evidence type="ECO:0000313" key="12">
    <source>
        <dbReference type="EMBL" id="CAD9958736.1"/>
    </source>
</evidence>
<accession>A0A7S3DN04</accession>
<evidence type="ECO:0000256" key="10">
    <source>
        <dbReference type="SAM" id="SignalP"/>
    </source>
</evidence>
<evidence type="ECO:0000256" key="4">
    <source>
        <dbReference type="ARBA" id="ARBA00022837"/>
    </source>
</evidence>
<comment type="subcellular location">
    <subcellularLocation>
        <location evidence="1">Plastid</location>
        <location evidence="1">Chloroplast membrane</location>
        <topology evidence="1">Multi-pass membrane protein</topology>
    </subcellularLocation>
</comment>
<keyword evidence="10" id="KW-0732">Signal</keyword>
<comment type="similarity">
    <text evidence="2">Belongs to the Tic20 family.</text>
</comment>
<evidence type="ECO:0000259" key="11">
    <source>
        <dbReference type="PROSITE" id="PS50222"/>
    </source>
</evidence>
<dbReference type="InterPro" id="IPR011992">
    <property type="entry name" value="EF-hand-dom_pair"/>
</dbReference>
<dbReference type="PANTHER" id="PTHR33510:SF5">
    <property type="entry name" value="PROTEIN TIC 20-II, CHLOROPLASTIC"/>
    <property type="match status" value="1"/>
</dbReference>
<feature type="region of interest" description="Disordered" evidence="8">
    <location>
        <begin position="364"/>
        <end position="383"/>
    </location>
</feature>